<organism evidence="2 3">
    <name type="scientific">Chryseobacterium potabilaquae</name>
    <dbReference type="NCBI Taxonomy" id="2675057"/>
    <lineage>
        <taxon>Bacteria</taxon>
        <taxon>Pseudomonadati</taxon>
        <taxon>Bacteroidota</taxon>
        <taxon>Flavobacteriia</taxon>
        <taxon>Flavobacteriales</taxon>
        <taxon>Weeksellaceae</taxon>
        <taxon>Chryseobacterium group</taxon>
        <taxon>Chryseobacterium</taxon>
    </lineage>
</organism>
<keyword evidence="1" id="KW-0732">Signal</keyword>
<protein>
    <recommendedName>
        <fullName evidence="4">DUF4468 domain-containing protein</fullName>
    </recommendedName>
</protein>
<evidence type="ECO:0008006" key="4">
    <source>
        <dbReference type="Google" id="ProtNLM"/>
    </source>
</evidence>
<dbReference type="RefSeq" id="WP_162032596.1">
    <property type="nucleotide sequence ID" value="NZ_CACVBR010000012.1"/>
</dbReference>
<evidence type="ECO:0000313" key="3">
    <source>
        <dbReference type="Proteomes" id="UP000445144"/>
    </source>
</evidence>
<feature type="signal peptide" evidence="1">
    <location>
        <begin position="1"/>
        <end position="21"/>
    </location>
</feature>
<feature type="chain" id="PRO_5026843471" description="DUF4468 domain-containing protein" evidence="1">
    <location>
        <begin position="22"/>
        <end position="150"/>
    </location>
</feature>
<proteinExistence type="predicted"/>
<reference evidence="2 3" key="1">
    <citation type="submission" date="2020-01" db="EMBL/GenBank/DDBJ databases">
        <authorList>
            <person name="Rodrigo-Torres L."/>
            <person name="Arahal R. D."/>
            <person name="Lucena T."/>
        </authorList>
    </citation>
    <scope>NUCLEOTIDE SEQUENCE [LARGE SCALE GENOMIC DNA]</scope>
    <source>
        <strain evidence="2 3">CECT 9293</strain>
    </source>
</reference>
<name>A0A6N4X4T2_9FLAO</name>
<accession>A0A6N4X4T2</accession>
<sequence length="150" mass="17209">MKHLFSLLVFLTGIFMTTAQTKEETITWLKEKLKAYGQNAVRATNVTLKSIDECNIVVNYTSSSKDKMGKIQNIRFQEILPTNIDRIVRSDESFPGHFVYREEAVVTTLVEDGYFINKSRTSSLRLNEESVSIPEVEKAIKHLATFCRKK</sequence>
<dbReference type="AlphaFoldDB" id="A0A6N4X4T2"/>
<keyword evidence="3" id="KW-1185">Reference proteome</keyword>
<evidence type="ECO:0000313" key="2">
    <source>
        <dbReference type="EMBL" id="CAA7195541.1"/>
    </source>
</evidence>
<evidence type="ECO:0000256" key="1">
    <source>
        <dbReference type="SAM" id="SignalP"/>
    </source>
</evidence>
<dbReference type="Proteomes" id="UP000445144">
    <property type="component" value="Unassembled WGS sequence"/>
</dbReference>
<dbReference type="EMBL" id="CACVBR010000012">
    <property type="protein sequence ID" value="CAA7195541.1"/>
    <property type="molecule type" value="Genomic_DNA"/>
</dbReference>
<gene>
    <name evidence="2" type="ORF">CHRY9293_01729</name>
</gene>